<protein>
    <submittedName>
        <fullName evidence="1">Uncharacterized protein</fullName>
    </submittedName>
</protein>
<keyword evidence="2" id="KW-1185">Reference proteome</keyword>
<dbReference type="RefSeq" id="WP_215350478.1">
    <property type="nucleotide sequence ID" value="NZ_BAAAFE010000017.1"/>
</dbReference>
<evidence type="ECO:0000313" key="1">
    <source>
        <dbReference type="EMBL" id="GAA0867375.1"/>
    </source>
</evidence>
<proteinExistence type="predicted"/>
<organism evidence="1 2">
    <name type="scientific">Sphingopyxis soli</name>
    <dbReference type="NCBI Taxonomy" id="592051"/>
    <lineage>
        <taxon>Bacteria</taxon>
        <taxon>Pseudomonadati</taxon>
        <taxon>Pseudomonadota</taxon>
        <taxon>Alphaproteobacteria</taxon>
        <taxon>Sphingomonadales</taxon>
        <taxon>Sphingomonadaceae</taxon>
        <taxon>Sphingopyxis</taxon>
    </lineage>
</organism>
<name>A0ABN1MCL5_9SPHN</name>
<sequence>MSLERALDENRICARFGRIVRIDWIQPREPYGGWTDAAHLEAEPVQTCTSVGRLVRDDDCVKILAGSAMIIGDEERIMLSGIIEIPARCVVRIVRLEERKECDL</sequence>
<accession>A0ABN1MCL5</accession>
<reference evidence="1 2" key="1">
    <citation type="journal article" date="2019" name="Int. J. Syst. Evol. Microbiol.">
        <title>The Global Catalogue of Microorganisms (GCM) 10K type strain sequencing project: providing services to taxonomists for standard genome sequencing and annotation.</title>
        <authorList>
            <consortium name="The Broad Institute Genomics Platform"/>
            <consortium name="The Broad Institute Genome Sequencing Center for Infectious Disease"/>
            <person name="Wu L."/>
            <person name="Ma J."/>
        </authorList>
    </citation>
    <scope>NUCLEOTIDE SEQUENCE [LARGE SCALE GENOMIC DNA]</scope>
    <source>
        <strain evidence="1 2">JCM 15910</strain>
    </source>
</reference>
<evidence type="ECO:0000313" key="2">
    <source>
        <dbReference type="Proteomes" id="UP001500738"/>
    </source>
</evidence>
<gene>
    <name evidence="1" type="ORF">GCM10009115_34970</name>
</gene>
<dbReference type="Proteomes" id="UP001500738">
    <property type="component" value="Unassembled WGS sequence"/>
</dbReference>
<dbReference type="EMBL" id="BAAAFE010000017">
    <property type="protein sequence ID" value="GAA0867375.1"/>
    <property type="molecule type" value="Genomic_DNA"/>
</dbReference>
<comment type="caution">
    <text evidence="1">The sequence shown here is derived from an EMBL/GenBank/DDBJ whole genome shotgun (WGS) entry which is preliminary data.</text>
</comment>